<protein>
    <recommendedName>
        <fullName evidence="2">Core domain-containing protein</fullName>
    </recommendedName>
</protein>
<dbReference type="GO" id="GO:0051539">
    <property type="term" value="F:4 iron, 4 sulfur cluster binding"/>
    <property type="evidence" value="ECO:0007669"/>
    <property type="project" value="TreeGrafter"/>
</dbReference>
<dbReference type="SUPFAM" id="SSF89360">
    <property type="entry name" value="HesB-like domain"/>
    <property type="match status" value="1"/>
</dbReference>
<dbReference type="PANTHER" id="PTHR43011:SF1">
    <property type="entry name" value="IRON-SULFUR CLUSTER ASSEMBLY 2 HOMOLOG, MITOCHONDRIAL"/>
    <property type="match status" value="1"/>
</dbReference>
<dbReference type="Proteomes" id="UP000662931">
    <property type="component" value="Chromosome 2"/>
</dbReference>
<dbReference type="AlphaFoldDB" id="A0A875S302"/>
<dbReference type="OrthoDB" id="1938621at2759"/>
<name>A0A875S302_EENNA</name>
<keyword evidence="4" id="KW-1185">Reference proteome</keyword>
<comment type="similarity">
    <text evidence="1">Belongs to the HesB/IscA family.</text>
</comment>
<dbReference type="GO" id="GO:0005739">
    <property type="term" value="C:mitochondrion"/>
    <property type="evidence" value="ECO:0007669"/>
    <property type="project" value="TreeGrafter"/>
</dbReference>
<dbReference type="GO" id="GO:0051537">
    <property type="term" value="F:2 iron, 2 sulfur cluster binding"/>
    <property type="evidence" value="ECO:0007669"/>
    <property type="project" value="TreeGrafter"/>
</dbReference>
<accession>A0A875S302</accession>
<dbReference type="Pfam" id="PF01521">
    <property type="entry name" value="Fe-S_biosyn"/>
    <property type="match status" value="1"/>
</dbReference>
<evidence type="ECO:0000259" key="2">
    <source>
        <dbReference type="Pfam" id="PF01521"/>
    </source>
</evidence>
<reference evidence="3" key="1">
    <citation type="submission" date="2020-10" db="EMBL/GenBank/DDBJ databases">
        <authorList>
            <person name="Roach M.J.R."/>
        </authorList>
    </citation>
    <scope>NUCLEOTIDE SEQUENCE</scope>
    <source>
        <strain evidence="3">CBS 1945</strain>
    </source>
</reference>
<dbReference type="InterPro" id="IPR016092">
    <property type="entry name" value="ATAP"/>
</dbReference>
<dbReference type="NCBIfam" id="TIGR00049">
    <property type="entry name" value="iron-sulfur cluster assembly accessory protein"/>
    <property type="match status" value="1"/>
</dbReference>
<dbReference type="InterPro" id="IPR000361">
    <property type="entry name" value="ATAP_core_dom"/>
</dbReference>
<dbReference type="FunFam" id="2.60.300.12:FF:000013">
    <property type="entry name" value="Iron-sulfur assembly protein 2"/>
    <property type="match status" value="1"/>
</dbReference>
<dbReference type="Gene3D" id="2.60.300.12">
    <property type="entry name" value="HesB-like domain"/>
    <property type="match status" value="1"/>
</dbReference>
<dbReference type="InterPro" id="IPR035903">
    <property type="entry name" value="HesB-like_dom_sf"/>
</dbReference>
<sequence length="136" mass="14851">MQTYSEHNGLPLFMGITNEASQQLNKIAKQDNEPNRALRISVESGGCHGFQYVFKLTDTGEYNAEDGGDTLFIRGGAKVLIDKTSLEILRDSKVDYVHELIGSQFKVVDSPYSKSSCGCGSSFDIDFDKLEAAGSS</sequence>
<gene>
    <name evidence="3" type="ORF">FOA43_002068</name>
</gene>
<feature type="domain" description="Core" evidence="2">
    <location>
        <begin position="15"/>
        <end position="120"/>
    </location>
</feature>
<dbReference type="PANTHER" id="PTHR43011">
    <property type="entry name" value="IRON-SULFUR CLUSTER ASSEMBLY 2 HOMOLOG, MITOCHONDRIAL"/>
    <property type="match status" value="1"/>
</dbReference>
<dbReference type="EMBL" id="CP064813">
    <property type="protein sequence ID" value="QPG74735.1"/>
    <property type="molecule type" value="Genomic_DNA"/>
</dbReference>
<proteinExistence type="inferred from homology"/>
<evidence type="ECO:0000313" key="3">
    <source>
        <dbReference type="EMBL" id="QPG74735.1"/>
    </source>
</evidence>
<dbReference type="GO" id="GO:0005506">
    <property type="term" value="F:iron ion binding"/>
    <property type="evidence" value="ECO:0007669"/>
    <property type="project" value="TreeGrafter"/>
</dbReference>
<evidence type="ECO:0000256" key="1">
    <source>
        <dbReference type="ARBA" id="ARBA00006718"/>
    </source>
</evidence>
<dbReference type="GO" id="GO:0016226">
    <property type="term" value="P:iron-sulfur cluster assembly"/>
    <property type="evidence" value="ECO:0007669"/>
    <property type="project" value="InterPro"/>
</dbReference>
<evidence type="ECO:0000313" key="4">
    <source>
        <dbReference type="Proteomes" id="UP000662931"/>
    </source>
</evidence>
<organism evidence="3 4">
    <name type="scientific">Eeniella nana</name>
    <name type="common">Yeast</name>
    <name type="synonym">Brettanomyces nanus</name>
    <dbReference type="NCBI Taxonomy" id="13502"/>
    <lineage>
        <taxon>Eukaryota</taxon>
        <taxon>Fungi</taxon>
        <taxon>Dikarya</taxon>
        <taxon>Ascomycota</taxon>
        <taxon>Saccharomycotina</taxon>
        <taxon>Pichiomycetes</taxon>
        <taxon>Pichiales</taxon>
        <taxon>Pichiaceae</taxon>
        <taxon>Brettanomyces</taxon>
    </lineage>
</organism>
<dbReference type="KEGG" id="bnn:FOA43_002068"/>
<dbReference type="RefSeq" id="XP_038778300.1">
    <property type="nucleotide sequence ID" value="XM_038922372.1"/>
</dbReference>
<dbReference type="GeneID" id="62195469"/>